<feature type="transmembrane region" description="Helical" evidence="9">
    <location>
        <begin position="256"/>
        <end position="284"/>
    </location>
</feature>
<evidence type="ECO:0000256" key="4">
    <source>
        <dbReference type="ARBA" id="ARBA00022692"/>
    </source>
</evidence>
<comment type="subcellular location">
    <subcellularLocation>
        <location evidence="1 9">Cell membrane</location>
        <topology evidence="1 9">Multi-pass membrane protein</topology>
    </subcellularLocation>
</comment>
<keyword evidence="3 9" id="KW-1003">Cell membrane</keyword>
<name>A0A6C0UAN0_9GAMM</name>
<keyword evidence="7 9" id="KW-0811">Translocation</keyword>
<evidence type="ECO:0000256" key="2">
    <source>
        <dbReference type="ARBA" id="ARBA00022448"/>
    </source>
</evidence>
<evidence type="ECO:0000256" key="5">
    <source>
        <dbReference type="ARBA" id="ARBA00022927"/>
    </source>
</evidence>
<keyword evidence="5 9" id="KW-0653">Protein transport</keyword>
<evidence type="ECO:0000259" key="10">
    <source>
        <dbReference type="Pfam" id="PF02355"/>
    </source>
</evidence>
<dbReference type="RefSeq" id="WP_163496364.1">
    <property type="nucleotide sequence ID" value="NZ_CP048711.1"/>
</dbReference>
<dbReference type="Gene3D" id="1.20.1640.10">
    <property type="entry name" value="Multidrug efflux transporter AcrB transmembrane domain"/>
    <property type="match status" value="1"/>
</dbReference>
<comment type="similarity">
    <text evidence="9">Belongs to the SecD/SecF family. SecF subfamily.</text>
</comment>
<dbReference type="GO" id="GO:0043952">
    <property type="term" value="P:protein transport by the Sec complex"/>
    <property type="evidence" value="ECO:0007669"/>
    <property type="project" value="UniProtKB-UniRule"/>
</dbReference>
<dbReference type="InterPro" id="IPR022813">
    <property type="entry name" value="SecD/SecF_arch_bac"/>
</dbReference>
<dbReference type="GO" id="GO:0005886">
    <property type="term" value="C:plasma membrane"/>
    <property type="evidence" value="ECO:0007669"/>
    <property type="project" value="UniProtKB-SubCell"/>
</dbReference>
<evidence type="ECO:0000256" key="9">
    <source>
        <dbReference type="HAMAP-Rule" id="MF_01464"/>
    </source>
</evidence>
<dbReference type="NCBIfam" id="TIGR00966">
    <property type="entry name" value="transloc_SecF"/>
    <property type="match status" value="1"/>
</dbReference>
<keyword evidence="6 9" id="KW-1133">Transmembrane helix</keyword>
<feature type="transmembrane region" description="Helical" evidence="9">
    <location>
        <begin position="232"/>
        <end position="250"/>
    </location>
</feature>
<dbReference type="GO" id="GO:0015450">
    <property type="term" value="F:protein-transporting ATPase activity"/>
    <property type="evidence" value="ECO:0007669"/>
    <property type="project" value="InterPro"/>
</dbReference>
<dbReference type="AlphaFoldDB" id="A0A6C0UAN0"/>
<sequence length="304" mass="32762">MKVINFMGQRKLALAFSALLLIIAIGSLATRQLQWGLDFTGGTLVEVHYSETANLGGIRDLLDTGGYSGAIVVSFGSDRDVMIRLPQGHTDKDGMQLLRLLQDNFDGSVELRRIEFVGPQVGDELREQGGLAMLLALGLVMLYIGFRFQFKFAVGAVAALVHDVIITLGFFSVIGLEFDLTVLAALLAVIGYSLNDTIVVSDRVRENFRKLRKADAIEVINISLSETLGRTMVTSFTTMLVLASLAIFGGEMINGFAVALLVGVVVGTYSSIYVVANTLVLLGVSKEDLALPVKEGAEQDDLTP</sequence>
<gene>
    <name evidence="9 11" type="primary">secF</name>
    <name evidence="11" type="ORF">G3T16_17600</name>
</gene>
<dbReference type="InterPro" id="IPR022645">
    <property type="entry name" value="SecD/SecF_bac"/>
</dbReference>
<keyword evidence="8 9" id="KW-0472">Membrane</keyword>
<dbReference type="InterPro" id="IPR055344">
    <property type="entry name" value="SecD_SecF_C_bact"/>
</dbReference>
<evidence type="ECO:0000313" key="11">
    <source>
        <dbReference type="EMBL" id="QIB66934.1"/>
    </source>
</evidence>
<protein>
    <recommendedName>
        <fullName evidence="9">Protein-export membrane protein SecF</fullName>
    </recommendedName>
</protein>
<feature type="domain" description="Protein export membrane protein SecD/SecF C-terminal" evidence="10">
    <location>
        <begin position="104"/>
        <end position="282"/>
    </location>
</feature>
<dbReference type="GO" id="GO:0065002">
    <property type="term" value="P:intracellular protein transmembrane transport"/>
    <property type="evidence" value="ECO:0007669"/>
    <property type="project" value="UniProtKB-UniRule"/>
</dbReference>
<feature type="transmembrane region" description="Helical" evidence="9">
    <location>
        <begin position="129"/>
        <end position="146"/>
    </location>
</feature>
<evidence type="ECO:0000256" key="8">
    <source>
        <dbReference type="ARBA" id="ARBA00023136"/>
    </source>
</evidence>
<comment type="subunit">
    <text evidence="9">Forms a complex with SecD. Part of the essential Sec protein translocation apparatus which comprises SecA, SecYEG and auxiliary proteins SecDF-YajC and YidC.</text>
</comment>
<evidence type="ECO:0000256" key="6">
    <source>
        <dbReference type="ARBA" id="ARBA00022989"/>
    </source>
</evidence>
<keyword evidence="4 9" id="KW-0812">Transmembrane</keyword>
<evidence type="ECO:0000313" key="12">
    <source>
        <dbReference type="Proteomes" id="UP000477680"/>
    </source>
</evidence>
<dbReference type="PRINTS" id="PR01755">
    <property type="entry name" value="SECFTRNLCASE"/>
</dbReference>
<dbReference type="GO" id="GO:0006605">
    <property type="term" value="P:protein targeting"/>
    <property type="evidence" value="ECO:0007669"/>
    <property type="project" value="UniProtKB-UniRule"/>
</dbReference>
<comment type="function">
    <text evidence="9">Part of the Sec protein translocase complex. Interacts with the SecYEG preprotein conducting channel. SecDF uses the proton motive force (PMF) to complete protein translocation after the ATP-dependent function of SecA.</text>
</comment>
<evidence type="ECO:0000256" key="1">
    <source>
        <dbReference type="ARBA" id="ARBA00004651"/>
    </source>
</evidence>
<organism evidence="11 12">
    <name type="scientific">Kineobactrum salinum</name>
    <dbReference type="NCBI Taxonomy" id="2708301"/>
    <lineage>
        <taxon>Bacteria</taxon>
        <taxon>Pseudomonadati</taxon>
        <taxon>Pseudomonadota</taxon>
        <taxon>Gammaproteobacteria</taxon>
        <taxon>Cellvibrionales</taxon>
        <taxon>Halieaceae</taxon>
        <taxon>Kineobactrum</taxon>
    </lineage>
</organism>
<dbReference type="InterPro" id="IPR022646">
    <property type="entry name" value="SecD/SecF_CS"/>
</dbReference>
<dbReference type="Pfam" id="PF07549">
    <property type="entry name" value="Sec_GG"/>
    <property type="match status" value="1"/>
</dbReference>
<accession>A0A6C0UAN0</accession>
<dbReference type="PANTHER" id="PTHR30081:SF8">
    <property type="entry name" value="PROTEIN TRANSLOCASE SUBUNIT SECF"/>
    <property type="match status" value="1"/>
</dbReference>
<proteinExistence type="inferred from homology"/>
<keyword evidence="12" id="KW-1185">Reference proteome</keyword>
<dbReference type="NCBIfam" id="TIGR00916">
    <property type="entry name" value="2A0604s01"/>
    <property type="match status" value="1"/>
</dbReference>
<feature type="transmembrane region" description="Helical" evidence="9">
    <location>
        <begin position="153"/>
        <end position="174"/>
    </location>
</feature>
<dbReference type="KEGG" id="kim:G3T16_17600"/>
<dbReference type="InterPro" id="IPR005665">
    <property type="entry name" value="SecF_bac"/>
</dbReference>
<dbReference type="EMBL" id="CP048711">
    <property type="protein sequence ID" value="QIB66934.1"/>
    <property type="molecule type" value="Genomic_DNA"/>
</dbReference>
<dbReference type="InterPro" id="IPR048634">
    <property type="entry name" value="SecD_SecF_C"/>
</dbReference>
<dbReference type="Proteomes" id="UP000477680">
    <property type="component" value="Chromosome"/>
</dbReference>
<keyword evidence="2 9" id="KW-0813">Transport</keyword>
<dbReference type="Pfam" id="PF02355">
    <property type="entry name" value="SecD_SecF_C"/>
    <property type="match status" value="1"/>
</dbReference>
<dbReference type="PANTHER" id="PTHR30081">
    <property type="entry name" value="PROTEIN-EXPORT MEMBRANE PROTEIN SEC"/>
    <property type="match status" value="1"/>
</dbReference>
<evidence type="ECO:0000256" key="3">
    <source>
        <dbReference type="ARBA" id="ARBA00022475"/>
    </source>
</evidence>
<evidence type="ECO:0000256" key="7">
    <source>
        <dbReference type="ARBA" id="ARBA00023010"/>
    </source>
</evidence>
<dbReference type="HAMAP" id="MF_01464_B">
    <property type="entry name" value="SecF_B"/>
    <property type="match status" value="1"/>
</dbReference>
<comment type="caution">
    <text evidence="9">Lacks conserved residue(s) required for the propagation of feature annotation.</text>
</comment>
<reference evidence="11 12" key="1">
    <citation type="submission" date="2020-02" db="EMBL/GenBank/DDBJ databases">
        <title>Genome sequencing for Kineobactrum sp. M2.</title>
        <authorList>
            <person name="Park S.-J."/>
        </authorList>
    </citation>
    <scope>NUCLEOTIDE SEQUENCE [LARGE SCALE GENOMIC DNA]</scope>
    <source>
        <strain evidence="11 12">M2</strain>
    </source>
</reference>
<dbReference type="SUPFAM" id="SSF82866">
    <property type="entry name" value="Multidrug efflux transporter AcrB transmembrane domain"/>
    <property type="match status" value="1"/>
</dbReference>